<reference evidence="1 2" key="1">
    <citation type="submission" date="2023-10" db="EMBL/GenBank/DDBJ databases">
        <title>Genomes of two closely related lineages of the louse Polyplax serrata with different host specificities.</title>
        <authorList>
            <person name="Martinu J."/>
            <person name="Tarabai H."/>
            <person name="Stefka J."/>
            <person name="Hypsa V."/>
        </authorList>
    </citation>
    <scope>NUCLEOTIDE SEQUENCE [LARGE SCALE GENOMIC DNA]</scope>
    <source>
        <strain evidence="1">HR10_N</strain>
    </source>
</reference>
<sequence>MKHIIYGTVRLLFGTGCAESDDSHIVSFRFGTIDMQVLCGDGETRGAAVCPRPCPVPMDRYCIVIDGNIV</sequence>
<dbReference type="EMBL" id="JAWJWE010000036">
    <property type="protein sequence ID" value="KAK6629660.1"/>
    <property type="molecule type" value="Genomic_DNA"/>
</dbReference>
<dbReference type="Proteomes" id="UP001372834">
    <property type="component" value="Unassembled WGS sequence"/>
</dbReference>
<comment type="caution">
    <text evidence="1">The sequence shown here is derived from an EMBL/GenBank/DDBJ whole genome shotgun (WGS) entry which is preliminary data.</text>
</comment>
<name>A0AAN8S379_POLSC</name>
<accession>A0AAN8S379</accession>
<dbReference type="AlphaFoldDB" id="A0AAN8S379"/>
<gene>
    <name evidence="1" type="ORF">RUM43_003478</name>
</gene>
<organism evidence="1 2">
    <name type="scientific">Polyplax serrata</name>
    <name type="common">Common mouse louse</name>
    <dbReference type="NCBI Taxonomy" id="468196"/>
    <lineage>
        <taxon>Eukaryota</taxon>
        <taxon>Metazoa</taxon>
        <taxon>Ecdysozoa</taxon>
        <taxon>Arthropoda</taxon>
        <taxon>Hexapoda</taxon>
        <taxon>Insecta</taxon>
        <taxon>Pterygota</taxon>
        <taxon>Neoptera</taxon>
        <taxon>Paraneoptera</taxon>
        <taxon>Psocodea</taxon>
        <taxon>Troctomorpha</taxon>
        <taxon>Phthiraptera</taxon>
        <taxon>Anoplura</taxon>
        <taxon>Polyplacidae</taxon>
        <taxon>Polyplax</taxon>
    </lineage>
</organism>
<evidence type="ECO:0000313" key="2">
    <source>
        <dbReference type="Proteomes" id="UP001372834"/>
    </source>
</evidence>
<proteinExistence type="predicted"/>
<protein>
    <submittedName>
        <fullName evidence="1">Uncharacterized protein</fullName>
    </submittedName>
</protein>
<evidence type="ECO:0000313" key="1">
    <source>
        <dbReference type="EMBL" id="KAK6629660.1"/>
    </source>
</evidence>